<dbReference type="Pfam" id="PF00155">
    <property type="entry name" value="Aminotran_1_2"/>
    <property type="match status" value="1"/>
</dbReference>
<protein>
    <recommendedName>
        <fullName evidence="5">Aminotransferase class I/classII large domain-containing protein</fullName>
    </recommendedName>
</protein>
<evidence type="ECO:0000313" key="6">
    <source>
        <dbReference type="EMBL" id="KAL3395770.1"/>
    </source>
</evidence>
<sequence length="429" mass="48817">MSVKKRIMDYGKYFTEAAKRRQPNLIRTLTEIYMRNPESLFFAGGLPNASLFPFKEITITYSNGMKKTLVDKDLTSALQYGPTQGHIPLLKTMTEFQKKYHSPKYNDWDIHIVAGSMEGCSKMFSMLIEPGESAMVQSPTYTGVLNSILPMQPDFIPLEMDEEGILADEIERVCEEKIKNKKPLPKLLYVNPTGANPVGTVYSTERKRKIYELACRYDFIIIEDDAYFFLHFLEEQPKSFFSMDDQGRVVRLDSFSKFMSAGLRLGVVTGPKAFMDKLNLHKASTTLHPASLSQVLVCEVLANWSEDELDAHFKNIQKFYREKRDCMLKVIKKHFTGIAEWSEPKGGMFVWMKIKGMDDIYDLVIEKCAKQGVLVLPGHAFYADGTAPCSYIRLCYSQASEEDMEKGLSKIAAMIIEETSKTQCKINAA</sequence>
<dbReference type="FunFam" id="3.90.1150.10:FF:000166">
    <property type="entry name" value="Kynurenine/alpha-aminoadipate aminotransferase, mitochondrial"/>
    <property type="match status" value="1"/>
</dbReference>
<gene>
    <name evidence="6" type="ORF">TKK_010299</name>
</gene>
<accession>A0ABD2WS81</accession>
<dbReference type="SUPFAM" id="SSF53383">
    <property type="entry name" value="PLP-dependent transferases"/>
    <property type="match status" value="1"/>
</dbReference>
<organism evidence="6 7">
    <name type="scientific">Trichogramma kaykai</name>
    <dbReference type="NCBI Taxonomy" id="54128"/>
    <lineage>
        <taxon>Eukaryota</taxon>
        <taxon>Metazoa</taxon>
        <taxon>Ecdysozoa</taxon>
        <taxon>Arthropoda</taxon>
        <taxon>Hexapoda</taxon>
        <taxon>Insecta</taxon>
        <taxon>Pterygota</taxon>
        <taxon>Neoptera</taxon>
        <taxon>Endopterygota</taxon>
        <taxon>Hymenoptera</taxon>
        <taxon>Apocrita</taxon>
        <taxon>Proctotrupomorpha</taxon>
        <taxon>Chalcidoidea</taxon>
        <taxon>Trichogrammatidae</taxon>
        <taxon>Trichogramma</taxon>
    </lineage>
</organism>
<dbReference type="EMBL" id="JBJJXI010000078">
    <property type="protein sequence ID" value="KAL3395770.1"/>
    <property type="molecule type" value="Genomic_DNA"/>
</dbReference>
<evidence type="ECO:0000256" key="4">
    <source>
        <dbReference type="ARBA" id="ARBA00022898"/>
    </source>
</evidence>
<dbReference type="GO" id="GO:0008483">
    <property type="term" value="F:transaminase activity"/>
    <property type="evidence" value="ECO:0007669"/>
    <property type="project" value="UniProtKB-KW"/>
</dbReference>
<evidence type="ECO:0000256" key="3">
    <source>
        <dbReference type="ARBA" id="ARBA00022679"/>
    </source>
</evidence>
<feature type="domain" description="Aminotransferase class I/classII large" evidence="5">
    <location>
        <begin position="72"/>
        <end position="411"/>
    </location>
</feature>
<dbReference type="PANTHER" id="PTHR42790">
    <property type="entry name" value="AMINOTRANSFERASE"/>
    <property type="match status" value="1"/>
</dbReference>
<keyword evidence="2" id="KW-0032">Aminotransferase</keyword>
<dbReference type="PANTHER" id="PTHR42790:SF19">
    <property type="entry name" value="KYNURENINE_ALPHA-AMINOADIPATE AMINOTRANSFERASE, MITOCHONDRIAL"/>
    <property type="match status" value="1"/>
</dbReference>
<evidence type="ECO:0000256" key="2">
    <source>
        <dbReference type="ARBA" id="ARBA00022576"/>
    </source>
</evidence>
<keyword evidence="3" id="KW-0808">Transferase</keyword>
<proteinExistence type="predicted"/>
<evidence type="ECO:0000256" key="1">
    <source>
        <dbReference type="ARBA" id="ARBA00001933"/>
    </source>
</evidence>
<dbReference type="InterPro" id="IPR004839">
    <property type="entry name" value="Aminotransferase_I/II_large"/>
</dbReference>
<name>A0ABD2WS81_9HYME</name>
<evidence type="ECO:0000313" key="7">
    <source>
        <dbReference type="Proteomes" id="UP001627154"/>
    </source>
</evidence>
<dbReference type="Proteomes" id="UP001627154">
    <property type="component" value="Unassembled WGS sequence"/>
</dbReference>
<dbReference type="InterPro" id="IPR015424">
    <property type="entry name" value="PyrdxlP-dep_Trfase"/>
</dbReference>
<comment type="caution">
    <text evidence="6">The sequence shown here is derived from an EMBL/GenBank/DDBJ whole genome shotgun (WGS) entry which is preliminary data.</text>
</comment>
<dbReference type="CDD" id="cd00609">
    <property type="entry name" value="AAT_like"/>
    <property type="match status" value="1"/>
</dbReference>
<keyword evidence="4" id="KW-0663">Pyridoxal phosphate</keyword>
<dbReference type="InterPro" id="IPR015421">
    <property type="entry name" value="PyrdxlP-dep_Trfase_major"/>
</dbReference>
<reference evidence="6 7" key="1">
    <citation type="journal article" date="2024" name="bioRxiv">
        <title>A reference genome for Trichogramma kaykai: A tiny desert-dwelling parasitoid wasp with competing sex-ratio distorters.</title>
        <authorList>
            <person name="Culotta J."/>
            <person name="Lindsey A.R."/>
        </authorList>
    </citation>
    <scope>NUCLEOTIDE SEQUENCE [LARGE SCALE GENOMIC DNA]</scope>
    <source>
        <strain evidence="6 7">KSX58</strain>
    </source>
</reference>
<comment type="cofactor">
    <cofactor evidence="1">
        <name>pyridoxal 5'-phosphate</name>
        <dbReference type="ChEBI" id="CHEBI:597326"/>
    </cofactor>
</comment>
<dbReference type="Gene3D" id="3.40.640.10">
    <property type="entry name" value="Type I PLP-dependent aspartate aminotransferase-like (Major domain)"/>
    <property type="match status" value="1"/>
</dbReference>
<dbReference type="AlphaFoldDB" id="A0ABD2WS81"/>
<evidence type="ECO:0000259" key="5">
    <source>
        <dbReference type="Pfam" id="PF00155"/>
    </source>
</evidence>
<dbReference type="InterPro" id="IPR050859">
    <property type="entry name" value="Class-I_PLP-dep_aminotransf"/>
</dbReference>
<keyword evidence="7" id="KW-1185">Reference proteome</keyword>